<gene>
    <name evidence="3" type="ORF">ABFW12_28070</name>
    <name evidence="2" type="ORF">H5P34_02525</name>
</gene>
<dbReference type="Proteomes" id="UP001141659">
    <property type="component" value="Unassembled WGS sequence"/>
</dbReference>
<protein>
    <submittedName>
        <fullName evidence="2">Uncharacterized protein</fullName>
    </submittedName>
</protein>
<evidence type="ECO:0000313" key="5">
    <source>
        <dbReference type="Proteomes" id="UP001558474"/>
    </source>
</evidence>
<dbReference type="Proteomes" id="UP001558474">
    <property type="component" value="Unassembled WGS sequence"/>
</dbReference>
<dbReference type="EMBL" id="JACKVC010000008">
    <property type="protein sequence ID" value="MCV7386924.1"/>
    <property type="molecule type" value="Genomic_DNA"/>
</dbReference>
<evidence type="ECO:0000313" key="4">
    <source>
        <dbReference type="Proteomes" id="UP001141659"/>
    </source>
</evidence>
<name>A0AAW5SV61_9MYCO</name>
<proteinExistence type="predicted"/>
<dbReference type="EMBL" id="JBDLOU010000088">
    <property type="protein sequence ID" value="MEX3742097.1"/>
    <property type="molecule type" value="Genomic_DNA"/>
</dbReference>
<organism evidence="2 4">
    <name type="scientific">Mycolicibacterium porcinum</name>
    <dbReference type="NCBI Taxonomy" id="39693"/>
    <lineage>
        <taxon>Bacteria</taxon>
        <taxon>Bacillati</taxon>
        <taxon>Actinomycetota</taxon>
        <taxon>Actinomycetes</taxon>
        <taxon>Mycobacteriales</taxon>
        <taxon>Mycobacteriaceae</taxon>
        <taxon>Mycolicibacterium</taxon>
    </lineage>
</organism>
<reference evidence="2" key="1">
    <citation type="submission" date="2020-07" db="EMBL/GenBank/DDBJ databases">
        <authorList>
            <person name="Pettersson B.M.F."/>
            <person name="Behra P.R.K."/>
            <person name="Ramesh M."/>
            <person name="Das S."/>
            <person name="Dasgupta S."/>
            <person name="Kirsebom L.A."/>
        </authorList>
    </citation>
    <scope>NUCLEOTIDE SEQUENCE</scope>
    <source>
        <strain evidence="2">DSM 44242</strain>
    </source>
</reference>
<accession>A0AAW5SV61</accession>
<keyword evidence="5" id="KW-1185">Reference proteome</keyword>
<evidence type="ECO:0000313" key="2">
    <source>
        <dbReference type="EMBL" id="MCV7386924.1"/>
    </source>
</evidence>
<evidence type="ECO:0000313" key="3">
    <source>
        <dbReference type="EMBL" id="MEX3742097.1"/>
    </source>
</evidence>
<dbReference type="RefSeq" id="WP_036442463.1">
    <property type="nucleotide sequence ID" value="NZ_JACKVC010000008.1"/>
</dbReference>
<feature type="chain" id="PRO_5043644373" evidence="1">
    <location>
        <begin position="18"/>
        <end position="80"/>
    </location>
</feature>
<evidence type="ECO:0000256" key="1">
    <source>
        <dbReference type="SAM" id="SignalP"/>
    </source>
</evidence>
<sequence length="80" mass="8885">MTVALALIILIAPFAVAAAVGWAAQRSNILRFRLDLFDMPFQAGQADYEAYRAGHDLDAIRSRFEHQPSWPSAGVLGERR</sequence>
<reference evidence="3 5" key="3">
    <citation type="submission" date="2024-04" db="EMBL/GenBank/DDBJ databases">
        <title>Genomic Markers of Mycobacteria.</title>
        <authorList>
            <person name="Soliman M.S."/>
            <person name="Elkholy A."/>
            <person name="Soliman N.S."/>
            <person name="Abbas A."/>
            <person name="Khayrat S."/>
            <person name="Shawky S."/>
        </authorList>
    </citation>
    <scope>NUCLEOTIDE SEQUENCE [LARGE SCALE GENOMIC DNA]</scope>
    <source>
        <strain evidence="3 5">Egy-CU-AM5</strain>
    </source>
</reference>
<reference evidence="2" key="2">
    <citation type="journal article" date="2022" name="BMC Genomics">
        <title>Comparative genome analysis of mycobacteria focusing on tRNA and non-coding RNA.</title>
        <authorList>
            <person name="Behra P.R.K."/>
            <person name="Pettersson B.M.F."/>
            <person name="Ramesh M."/>
            <person name="Das S."/>
            <person name="Dasgupta S."/>
            <person name="Kirsebom L.A."/>
        </authorList>
    </citation>
    <scope>NUCLEOTIDE SEQUENCE</scope>
    <source>
        <strain evidence="2">DSM 44242</strain>
    </source>
</reference>
<keyword evidence="1" id="KW-0732">Signal</keyword>
<dbReference type="AlphaFoldDB" id="A0AAW5SV61"/>
<feature type="signal peptide" evidence="1">
    <location>
        <begin position="1"/>
        <end position="17"/>
    </location>
</feature>
<comment type="caution">
    <text evidence="2">The sequence shown here is derived from an EMBL/GenBank/DDBJ whole genome shotgun (WGS) entry which is preliminary data.</text>
</comment>